<keyword evidence="2" id="KW-1185">Reference proteome</keyword>
<sequence length="170" mass="19526">MTALDMKTFKALFKGHPKKLALFNPRKDQCDTCVQHERGNLDEATWNDHRIKYQCAQEEKARNKSERNPNTLLISMDLQAVLLSASMQASALYYRTKLTVNNFTIFYLGIAGVDCYVWHEVEGGLTANEFCSCWHDYLTNKLTEGSHDKCIIYSDGCTYQNRNKKRGQNA</sequence>
<dbReference type="EMBL" id="BMAT01005382">
    <property type="protein sequence ID" value="GFR92160.1"/>
    <property type="molecule type" value="Genomic_DNA"/>
</dbReference>
<name>A0AAV4H5Y7_9GAST</name>
<evidence type="ECO:0000313" key="2">
    <source>
        <dbReference type="Proteomes" id="UP000762676"/>
    </source>
</evidence>
<organism evidence="1 2">
    <name type="scientific">Elysia marginata</name>
    <dbReference type="NCBI Taxonomy" id="1093978"/>
    <lineage>
        <taxon>Eukaryota</taxon>
        <taxon>Metazoa</taxon>
        <taxon>Spiralia</taxon>
        <taxon>Lophotrochozoa</taxon>
        <taxon>Mollusca</taxon>
        <taxon>Gastropoda</taxon>
        <taxon>Heterobranchia</taxon>
        <taxon>Euthyneura</taxon>
        <taxon>Panpulmonata</taxon>
        <taxon>Sacoglossa</taxon>
        <taxon>Placobranchoidea</taxon>
        <taxon>Plakobranchidae</taxon>
        <taxon>Elysia</taxon>
    </lineage>
</organism>
<dbReference type="PANTHER" id="PTHR10773:SF19">
    <property type="match status" value="1"/>
</dbReference>
<gene>
    <name evidence="1" type="ORF">ElyMa_002611000</name>
</gene>
<dbReference type="Proteomes" id="UP000762676">
    <property type="component" value="Unassembled WGS sequence"/>
</dbReference>
<dbReference type="PANTHER" id="PTHR10773">
    <property type="entry name" value="DNA-DIRECTED RNA POLYMERASES I, II, AND III SUBUNIT RPABC2"/>
    <property type="match status" value="1"/>
</dbReference>
<accession>A0AAV4H5Y7</accession>
<proteinExistence type="predicted"/>
<protein>
    <submittedName>
        <fullName evidence="1">Uncharacterized protein</fullName>
    </submittedName>
</protein>
<reference evidence="1 2" key="1">
    <citation type="journal article" date="2021" name="Elife">
        <title>Chloroplast acquisition without the gene transfer in kleptoplastic sea slugs, Plakobranchus ocellatus.</title>
        <authorList>
            <person name="Maeda T."/>
            <person name="Takahashi S."/>
            <person name="Yoshida T."/>
            <person name="Shimamura S."/>
            <person name="Takaki Y."/>
            <person name="Nagai Y."/>
            <person name="Toyoda A."/>
            <person name="Suzuki Y."/>
            <person name="Arimoto A."/>
            <person name="Ishii H."/>
            <person name="Satoh N."/>
            <person name="Nishiyama T."/>
            <person name="Hasebe M."/>
            <person name="Maruyama T."/>
            <person name="Minagawa J."/>
            <person name="Obokata J."/>
            <person name="Shigenobu S."/>
        </authorList>
    </citation>
    <scope>NUCLEOTIDE SEQUENCE [LARGE SCALE GENOMIC DNA]</scope>
</reference>
<dbReference type="AlphaFoldDB" id="A0AAV4H5Y7"/>
<evidence type="ECO:0000313" key="1">
    <source>
        <dbReference type="EMBL" id="GFR92160.1"/>
    </source>
</evidence>
<comment type="caution">
    <text evidence="1">The sequence shown here is derived from an EMBL/GenBank/DDBJ whole genome shotgun (WGS) entry which is preliminary data.</text>
</comment>